<evidence type="ECO:0000256" key="3">
    <source>
        <dbReference type="ARBA" id="ARBA00023163"/>
    </source>
</evidence>
<evidence type="ECO:0000256" key="5">
    <source>
        <dbReference type="SAM" id="MobiDB-lite"/>
    </source>
</evidence>
<sequence>MDGGNNQSYCKDCRLAVTVAVDHATGDTICIDCGLVLEERYVDETSEWRTFSDSTGGEDRDPNRVGGRSDPFLTHAQLGTIVAYTANKRQSNATSLPRVHLDIGRESSSQENSLVVAFRAISDMAEQLNLVATIRDHAKEIFKKLEEAKLCPRGRNRDATYAACLHTACRKEGKPRTYAELATVVRHARADATKKKKEIGRVANIISEQLEEKAGHTMGIGVVRAADYMGRFGSLLGMGKAEVRTAQRAAQRLDEQLDVRRNPESIAAAIIYMMAQRSSAKTSARDVSAVTNVAEVTIREACKELTKHTELLFSQELAV</sequence>
<dbReference type="InterPro" id="IPR013763">
    <property type="entry name" value="Cyclin-like_dom"/>
</dbReference>
<dbReference type="eggNOG" id="KOG1597">
    <property type="taxonomic scope" value="Eukaryota"/>
</dbReference>
<dbReference type="Gene3D" id="1.10.472.10">
    <property type="entry name" value="Cyclin-like"/>
    <property type="match status" value="1"/>
</dbReference>
<dbReference type="PROSITE" id="PS51134">
    <property type="entry name" value="ZF_TFIIB"/>
    <property type="match status" value="1"/>
</dbReference>
<feature type="domain" description="TFIIB-type" evidence="6">
    <location>
        <begin position="6"/>
        <end position="38"/>
    </location>
</feature>
<dbReference type="GO" id="GO:0005634">
    <property type="term" value="C:nucleus"/>
    <property type="evidence" value="ECO:0007669"/>
    <property type="project" value="TreeGrafter"/>
</dbReference>
<reference evidence="7" key="3">
    <citation type="submission" date="2015-04" db="UniProtKB">
        <authorList>
            <consortium name="EnsemblPlants"/>
        </authorList>
    </citation>
    <scope>IDENTIFICATION</scope>
</reference>
<dbReference type="Proteomes" id="UP000032180">
    <property type="component" value="Chromosome 3"/>
</dbReference>
<organism evidence="7 8">
    <name type="scientific">Leersia perrieri</name>
    <dbReference type="NCBI Taxonomy" id="77586"/>
    <lineage>
        <taxon>Eukaryota</taxon>
        <taxon>Viridiplantae</taxon>
        <taxon>Streptophyta</taxon>
        <taxon>Embryophyta</taxon>
        <taxon>Tracheophyta</taxon>
        <taxon>Spermatophyta</taxon>
        <taxon>Magnoliopsida</taxon>
        <taxon>Liliopsida</taxon>
        <taxon>Poales</taxon>
        <taxon>Poaceae</taxon>
        <taxon>BOP clade</taxon>
        <taxon>Oryzoideae</taxon>
        <taxon>Oryzeae</taxon>
        <taxon>Oryzinae</taxon>
        <taxon>Leersia</taxon>
    </lineage>
</organism>
<keyword evidence="4" id="KW-0479">Metal-binding</keyword>
<dbReference type="EnsemblPlants" id="LPERR03G06120.1">
    <property type="protein sequence ID" value="LPERR03G06120.1"/>
    <property type="gene ID" value="LPERR03G06120"/>
</dbReference>
<dbReference type="SUPFAM" id="SSF47954">
    <property type="entry name" value="Cyclin-like"/>
    <property type="match status" value="2"/>
</dbReference>
<dbReference type="GO" id="GO:0070897">
    <property type="term" value="P:transcription preinitiation complex assembly"/>
    <property type="evidence" value="ECO:0007669"/>
    <property type="project" value="InterPro"/>
</dbReference>
<dbReference type="PRINTS" id="PR00685">
    <property type="entry name" value="TIFACTORIIB"/>
</dbReference>
<dbReference type="STRING" id="77586.A0A0D9VQN1"/>
<protein>
    <recommendedName>
        <fullName evidence="6">TFIIB-type domain-containing protein</fullName>
    </recommendedName>
</protein>
<keyword evidence="4" id="KW-0863">Zinc-finger</keyword>
<dbReference type="Pfam" id="PF08271">
    <property type="entry name" value="Zn_Ribbon_TF"/>
    <property type="match status" value="1"/>
</dbReference>
<proteinExistence type="inferred from homology"/>
<dbReference type="SMART" id="SM00385">
    <property type="entry name" value="CYCLIN"/>
    <property type="match status" value="2"/>
</dbReference>
<dbReference type="AlphaFoldDB" id="A0A0D9VQN1"/>
<evidence type="ECO:0000259" key="6">
    <source>
        <dbReference type="PROSITE" id="PS51134"/>
    </source>
</evidence>
<keyword evidence="4" id="KW-0862">Zinc</keyword>
<evidence type="ECO:0000256" key="4">
    <source>
        <dbReference type="PROSITE-ProRule" id="PRU00469"/>
    </source>
</evidence>
<dbReference type="HOGENOM" id="CLU_043736_1_2_1"/>
<keyword evidence="3" id="KW-0804">Transcription</keyword>
<evidence type="ECO:0000313" key="8">
    <source>
        <dbReference type="Proteomes" id="UP000032180"/>
    </source>
</evidence>
<comment type="similarity">
    <text evidence="1">Belongs to the TFIIB family.</text>
</comment>
<evidence type="ECO:0000256" key="1">
    <source>
        <dbReference type="ARBA" id="ARBA00010857"/>
    </source>
</evidence>
<accession>A0A0D9VQN1</accession>
<dbReference type="GO" id="GO:0008270">
    <property type="term" value="F:zinc ion binding"/>
    <property type="evidence" value="ECO:0007669"/>
    <property type="project" value="UniProtKB-KW"/>
</dbReference>
<dbReference type="Gramene" id="LPERR03G06120.1">
    <property type="protein sequence ID" value="LPERR03G06120.1"/>
    <property type="gene ID" value="LPERR03G06120"/>
</dbReference>
<name>A0A0D9VQN1_9ORYZ</name>
<dbReference type="InterPro" id="IPR036915">
    <property type="entry name" value="Cyclin-like_sf"/>
</dbReference>
<dbReference type="PANTHER" id="PTHR11618:SF24">
    <property type="entry name" value="OS03G0193600 PROTEIN"/>
    <property type="match status" value="1"/>
</dbReference>
<keyword evidence="2" id="KW-0805">Transcription regulation</keyword>
<dbReference type="InterPro" id="IPR013150">
    <property type="entry name" value="TFIIB_cyclin"/>
</dbReference>
<feature type="region of interest" description="Disordered" evidence="5">
    <location>
        <begin position="48"/>
        <end position="69"/>
    </location>
</feature>
<evidence type="ECO:0000256" key="2">
    <source>
        <dbReference type="ARBA" id="ARBA00023015"/>
    </source>
</evidence>
<keyword evidence="8" id="KW-1185">Reference proteome</keyword>
<dbReference type="InterPro" id="IPR000812">
    <property type="entry name" value="TFIIB"/>
</dbReference>
<dbReference type="InterPro" id="IPR013137">
    <property type="entry name" value="Znf_TFIIB"/>
</dbReference>
<dbReference type="SUPFAM" id="SSF57783">
    <property type="entry name" value="Zinc beta-ribbon"/>
    <property type="match status" value="1"/>
</dbReference>
<evidence type="ECO:0000313" key="7">
    <source>
        <dbReference type="EnsemblPlants" id="LPERR03G06120.1"/>
    </source>
</evidence>
<reference evidence="7 8" key="1">
    <citation type="submission" date="2012-08" db="EMBL/GenBank/DDBJ databases">
        <title>Oryza genome evolution.</title>
        <authorList>
            <person name="Wing R.A."/>
        </authorList>
    </citation>
    <scope>NUCLEOTIDE SEQUENCE</scope>
</reference>
<reference evidence="8" key="2">
    <citation type="submission" date="2013-12" db="EMBL/GenBank/DDBJ databases">
        <authorList>
            <person name="Yu Y."/>
            <person name="Lee S."/>
            <person name="de Baynast K."/>
            <person name="Wissotski M."/>
            <person name="Liu L."/>
            <person name="Talag J."/>
            <person name="Goicoechea J."/>
            <person name="Angelova A."/>
            <person name="Jetty R."/>
            <person name="Kudrna D."/>
            <person name="Golser W."/>
            <person name="Rivera L."/>
            <person name="Zhang J."/>
            <person name="Wing R."/>
        </authorList>
    </citation>
    <scope>NUCLEOTIDE SEQUENCE</scope>
</reference>
<dbReference type="Gene3D" id="1.10.472.170">
    <property type="match status" value="1"/>
</dbReference>
<dbReference type="GO" id="GO:0097550">
    <property type="term" value="C:transcription preinitiation complex"/>
    <property type="evidence" value="ECO:0007669"/>
    <property type="project" value="TreeGrafter"/>
</dbReference>
<dbReference type="PANTHER" id="PTHR11618">
    <property type="entry name" value="TRANSCRIPTION INITIATION FACTOR IIB-RELATED"/>
    <property type="match status" value="1"/>
</dbReference>
<dbReference type="GO" id="GO:0017025">
    <property type="term" value="F:TBP-class protein binding"/>
    <property type="evidence" value="ECO:0007669"/>
    <property type="project" value="InterPro"/>
</dbReference>
<dbReference type="Pfam" id="PF00382">
    <property type="entry name" value="TFIIB"/>
    <property type="match status" value="2"/>
</dbReference>
<dbReference type="FunFam" id="1.10.472.170:FF:000001">
    <property type="entry name" value="Transcription initiation factor IIB"/>
    <property type="match status" value="1"/>
</dbReference>